<accession>A0A1Y1S046</accession>
<feature type="transmembrane region" description="Helical" evidence="1">
    <location>
        <begin position="68"/>
        <end position="88"/>
    </location>
</feature>
<dbReference type="AlphaFoldDB" id="A0A1Y1S046"/>
<comment type="caution">
    <text evidence="2">The sequence shown here is derived from an EMBL/GenBank/DDBJ whole genome shotgun (WGS) entry which is preliminary data.</text>
</comment>
<name>A0A1Y1S046_9SPIO</name>
<dbReference type="PANTHER" id="PTHR35335">
    <property type="entry name" value="UPF0716 PROTEIN FXSA"/>
    <property type="match status" value="1"/>
</dbReference>
<feature type="transmembrane region" description="Helical" evidence="1">
    <location>
        <begin position="27"/>
        <end position="47"/>
    </location>
</feature>
<dbReference type="STRING" id="1963862.B4O97_07235"/>
<evidence type="ECO:0000256" key="1">
    <source>
        <dbReference type="SAM" id="Phobius"/>
    </source>
</evidence>
<dbReference type="PANTHER" id="PTHR35335:SF1">
    <property type="entry name" value="UPF0716 PROTEIN FXSA"/>
    <property type="match status" value="1"/>
</dbReference>
<dbReference type="GO" id="GO:0016020">
    <property type="term" value="C:membrane"/>
    <property type="evidence" value="ECO:0007669"/>
    <property type="project" value="InterPro"/>
</dbReference>
<dbReference type="Proteomes" id="UP000192343">
    <property type="component" value="Unassembled WGS sequence"/>
</dbReference>
<dbReference type="EMBL" id="MWQY01000007">
    <property type="protein sequence ID" value="ORC35856.1"/>
    <property type="molecule type" value="Genomic_DNA"/>
</dbReference>
<keyword evidence="1" id="KW-0812">Transmembrane</keyword>
<evidence type="ECO:0000313" key="3">
    <source>
        <dbReference type="Proteomes" id="UP000192343"/>
    </source>
</evidence>
<proteinExistence type="predicted"/>
<dbReference type="RefSeq" id="WP_083049603.1">
    <property type="nucleotide sequence ID" value="NZ_CAXXQO010000003.1"/>
</dbReference>
<keyword evidence="1" id="KW-1133">Transmembrane helix</keyword>
<feature type="transmembrane region" description="Helical" evidence="1">
    <location>
        <begin position="5"/>
        <end position="21"/>
    </location>
</feature>
<dbReference type="OrthoDB" id="9792788at2"/>
<protein>
    <recommendedName>
        <fullName evidence="4">Membrane protein FxsA</fullName>
    </recommendedName>
</protein>
<dbReference type="Pfam" id="PF04186">
    <property type="entry name" value="FxsA"/>
    <property type="match status" value="1"/>
</dbReference>
<gene>
    <name evidence="2" type="ORF">B4O97_07235</name>
</gene>
<evidence type="ECO:0008006" key="4">
    <source>
        <dbReference type="Google" id="ProtNLM"/>
    </source>
</evidence>
<evidence type="ECO:0000313" key="2">
    <source>
        <dbReference type="EMBL" id="ORC35856.1"/>
    </source>
</evidence>
<keyword evidence="1" id="KW-0472">Membrane</keyword>
<dbReference type="NCBIfam" id="NF008528">
    <property type="entry name" value="PRK11463.1-2"/>
    <property type="match status" value="1"/>
</dbReference>
<organism evidence="2 3">
    <name type="scientific">Marispirochaeta aestuarii</name>
    <dbReference type="NCBI Taxonomy" id="1963862"/>
    <lineage>
        <taxon>Bacteria</taxon>
        <taxon>Pseudomonadati</taxon>
        <taxon>Spirochaetota</taxon>
        <taxon>Spirochaetia</taxon>
        <taxon>Spirochaetales</taxon>
        <taxon>Spirochaetaceae</taxon>
        <taxon>Marispirochaeta</taxon>
    </lineage>
</organism>
<keyword evidence="3" id="KW-1185">Reference proteome</keyword>
<sequence>MFIRLLPFFTLLPILELYLLIKIGSYIGAGMALLLVLGTGVLGAALARQEGFKVWMKIQHTMQQGIFPADDMIDGLLIFAAGIVLITPGVITDFLGFLLLIPFTRIFFRDWLKSRFGGMIQRGDSDFSGVFRHGSRPERDVTDSGDDLK</sequence>
<reference evidence="2 3" key="1">
    <citation type="submission" date="2017-03" db="EMBL/GenBank/DDBJ databases">
        <title>Draft Genome sequence of Marispirochaeta sp. strain JC444.</title>
        <authorList>
            <person name="Shivani Y."/>
            <person name="Subhash Y."/>
            <person name="Sasikala C."/>
            <person name="Ramana C."/>
        </authorList>
    </citation>
    <scope>NUCLEOTIDE SEQUENCE [LARGE SCALE GENOMIC DNA]</scope>
    <source>
        <strain evidence="2 3">JC444</strain>
    </source>
</reference>
<dbReference type="InterPro" id="IPR007313">
    <property type="entry name" value="FxsA"/>
</dbReference>